<dbReference type="GO" id="GO:0006355">
    <property type="term" value="P:regulation of DNA-templated transcription"/>
    <property type="evidence" value="ECO:0007669"/>
    <property type="project" value="InterPro"/>
</dbReference>
<evidence type="ECO:0000313" key="22">
    <source>
        <dbReference type="EMBL" id="SFR14446.1"/>
    </source>
</evidence>
<keyword evidence="10" id="KW-0547">Nucleotide-binding</keyword>
<keyword evidence="11 22" id="KW-0418">Kinase</keyword>
<dbReference type="InterPro" id="IPR013767">
    <property type="entry name" value="PAS_fold"/>
</dbReference>
<evidence type="ECO:0000256" key="7">
    <source>
        <dbReference type="ARBA" id="ARBA00022592"/>
    </source>
</evidence>
<dbReference type="PROSITE" id="PS50109">
    <property type="entry name" value="HIS_KIN"/>
    <property type="match status" value="1"/>
</dbReference>
<dbReference type="CDD" id="cd00130">
    <property type="entry name" value="PAS"/>
    <property type="match status" value="1"/>
</dbReference>
<sequence>MSIWRFFRGIGWRPVASYFFMFLLFYAILELYAVQRINIGGAIAVSLPLAVGLAWVLYRRVIKPLNEITRTARDIARGNFYRQVNISSRDEIGDLARSINDMAARLRATIEEITEEKNRVQTILNSMTDCVIAVDRDGRIIMVNPAMESMFGITREECVGKSTVEVIRNFDLDNILKKVQAGNKPQTREIQIISPEPRIFHLRIAPLNSSSQGGAVVLLRDVTERRNMEQMRSEFVANVSHELRTPLTSIRGFVETLLESGTDDPEMTRHFLGIIATETRRLSKLVEELLDLSKIEERRVVHRWQRVEIPALVDRVLAVCGSHAEEKQINIKANFPSRLPPLFGDPDMLAQVLINLLDNAIKYTPPGGSVTVSASVENDEIRLDVADTGVGIPAESLPRIFERFYRVEKARSRELGGIGLGLAIVKHIIKGHGGRVDVKSTVGKGTVFSIFLPMDNPTVENNARS</sequence>
<dbReference type="InterPro" id="IPR036890">
    <property type="entry name" value="HATPase_C_sf"/>
</dbReference>
<dbReference type="InterPro" id="IPR003594">
    <property type="entry name" value="HATPase_dom"/>
</dbReference>
<dbReference type="NCBIfam" id="NF046044">
    <property type="entry name" value="PnpS"/>
    <property type="match status" value="1"/>
</dbReference>
<dbReference type="InterPro" id="IPR050351">
    <property type="entry name" value="BphY/WalK/GraS-like"/>
</dbReference>
<feature type="coiled-coil region" evidence="17">
    <location>
        <begin position="96"/>
        <end position="123"/>
    </location>
</feature>
<dbReference type="STRING" id="39060.SAMN05660706_13131"/>
<dbReference type="GO" id="GO:0005524">
    <property type="term" value="F:ATP binding"/>
    <property type="evidence" value="ECO:0007669"/>
    <property type="project" value="UniProtKB-KW"/>
</dbReference>
<dbReference type="AlphaFoldDB" id="A0A1I6E9Q0"/>
<comment type="catalytic activity">
    <reaction evidence="1">
        <text>ATP + protein L-histidine = ADP + protein N-phospho-L-histidine.</text>
        <dbReference type="EC" id="2.7.13.3"/>
    </reaction>
</comment>
<dbReference type="SUPFAM" id="SSF47384">
    <property type="entry name" value="Homodimeric domain of signal transducing histidine kinase"/>
    <property type="match status" value="1"/>
</dbReference>
<evidence type="ECO:0000256" key="5">
    <source>
        <dbReference type="ARBA" id="ARBA00022448"/>
    </source>
</evidence>
<dbReference type="SUPFAM" id="SSF158472">
    <property type="entry name" value="HAMP domain-like"/>
    <property type="match status" value="1"/>
</dbReference>
<dbReference type="FunFam" id="1.10.287.130:FF:000001">
    <property type="entry name" value="Two-component sensor histidine kinase"/>
    <property type="match status" value="1"/>
</dbReference>
<feature type="domain" description="HAMP" evidence="21">
    <location>
        <begin position="59"/>
        <end position="111"/>
    </location>
</feature>
<keyword evidence="5" id="KW-0813">Transport</keyword>
<dbReference type="EC" id="2.7.13.3" evidence="3"/>
<feature type="transmembrane region" description="Helical" evidence="18">
    <location>
        <begin position="12"/>
        <end position="33"/>
    </location>
</feature>
<evidence type="ECO:0000256" key="6">
    <source>
        <dbReference type="ARBA" id="ARBA00022553"/>
    </source>
</evidence>
<dbReference type="InterPro" id="IPR000014">
    <property type="entry name" value="PAS"/>
</dbReference>
<reference evidence="23" key="1">
    <citation type="submission" date="2016-10" db="EMBL/GenBank/DDBJ databases">
        <authorList>
            <person name="Varghese N."/>
            <person name="Submissions S."/>
        </authorList>
    </citation>
    <scope>NUCLEOTIDE SEQUENCE [LARGE SCALE GENOMIC DNA]</scope>
    <source>
        <strain evidence="23">DSM 3669</strain>
    </source>
</reference>
<evidence type="ECO:0000256" key="4">
    <source>
        <dbReference type="ARBA" id="ARBA00019665"/>
    </source>
</evidence>
<evidence type="ECO:0000256" key="18">
    <source>
        <dbReference type="SAM" id="Phobius"/>
    </source>
</evidence>
<evidence type="ECO:0000256" key="16">
    <source>
        <dbReference type="ARBA" id="ARBA00025207"/>
    </source>
</evidence>
<dbReference type="InterPro" id="IPR036097">
    <property type="entry name" value="HisK_dim/P_sf"/>
</dbReference>
<evidence type="ECO:0000256" key="14">
    <source>
        <dbReference type="ARBA" id="ARBA00023012"/>
    </source>
</evidence>
<dbReference type="PRINTS" id="PR00344">
    <property type="entry name" value="BCTRLSENSOR"/>
</dbReference>
<dbReference type="SUPFAM" id="SSF55785">
    <property type="entry name" value="PYP-like sensor domain (PAS domain)"/>
    <property type="match status" value="1"/>
</dbReference>
<dbReference type="PANTHER" id="PTHR42878">
    <property type="entry name" value="TWO-COMPONENT HISTIDINE KINASE"/>
    <property type="match status" value="1"/>
</dbReference>
<dbReference type="PROSITE" id="PS50112">
    <property type="entry name" value="PAS"/>
    <property type="match status" value="1"/>
</dbReference>
<evidence type="ECO:0000256" key="17">
    <source>
        <dbReference type="SAM" id="Coils"/>
    </source>
</evidence>
<dbReference type="InterPro" id="IPR003660">
    <property type="entry name" value="HAMP_dom"/>
</dbReference>
<organism evidence="22 23">
    <name type="scientific">Desulfoscipio geothermicus DSM 3669</name>
    <dbReference type="NCBI Taxonomy" id="1121426"/>
    <lineage>
        <taxon>Bacteria</taxon>
        <taxon>Bacillati</taxon>
        <taxon>Bacillota</taxon>
        <taxon>Clostridia</taxon>
        <taxon>Eubacteriales</taxon>
        <taxon>Desulfallaceae</taxon>
        <taxon>Desulfoscipio</taxon>
    </lineage>
</organism>
<keyword evidence="14" id="KW-0902">Two-component regulatory system</keyword>
<keyword evidence="6" id="KW-0597">Phosphoprotein</keyword>
<dbReference type="NCBIfam" id="TIGR02966">
    <property type="entry name" value="phoR_proteo"/>
    <property type="match status" value="1"/>
</dbReference>
<evidence type="ECO:0000256" key="3">
    <source>
        <dbReference type="ARBA" id="ARBA00012438"/>
    </source>
</evidence>
<dbReference type="GO" id="GO:0007234">
    <property type="term" value="P:osmosensory signaling via phosphorelay pathway"/>
    <property type="evidence" value="ECO:0007669"/>
    <property type="project" value="TreeGrafter"/>
</dbReference>
<dbReference type="InterPro" id="IPR003661">
    <property type="entry name" value="HisK_dim/P_dom"/>
</dbReference>
<evidence type="ECO:0000259" key="19">
    <source>
        <dbReference type="PROSITE" id="PS50109"/>
    </source>
</evidence>
<dbReference type="GO" id="GO:0000156">
    <property type="term" value="F:phosphorelay response regulator activity"/>
    <property type="evidence" value="ECO:0007669"/>
    <property type="project" value="TreeGrafter"/>
</dbReference>
<dbReference type="Gene3D" id="3.30.450.20">
    <property type="entry name" value="PAS domain"/>
    <property type="match status" value="1"/>
</dbReference>
<dbReference type="RefSeq" id="WP_245779818.1">
    <property type="nucleotide sequence ID" value="NZ_FOYM01000031.1"/>
</dbReference>
<dbReference type="PROSITE" id="PS50885">
    <property type="entry name" value="HAMP"/>
    <property type="match status" value="1"/>
</dbReference>
<dbReference type="Gene3D" id="6.10.340.10">
    <property type="match status" value="1"/>
</dbReference>
<dbReference type="CDD" id="cd06225">
    <property type="entry name" value="HAMP"/>
    <property type="match status" value="1"/>
</dbReference>
<dbReference type="CDD" id="cd00075">
    <property type="entry name" value="HATPase"/>
    <property type="match status" value="1"/>
</dbReference>
<dbReference type="CDD" id="cd00082">
    <property type="entry name" value="HisKA"/>
    <property type="match status" value="1"/>
</dbReference>
<dbReference type="GO" id="GO:0006817">
    <property type="term" value="P:phosphate ion transport"/>
    <property type="evidence" value="ECO:0007669"/>
    <property type="project" value="UniProtKB-KW"/>
</dbReference>
<evidence type="ECO:0000256" key="1">
    <source>
        <dbReference type="ARBA" id="ARBA00000085"/>
    </source>
</evidence>
<comment type="subcellular location">
    <subcellularLocation>
        <location evidence="2">Membrane</location>
        <topology evidence="2">Multi-pass membrane protein</topology>
    </subcellularLocation>
</comment>
<evidence type="ECO:0000256" key="8">
    <source>
        <dbReference type="ARBA" id="ARBA00022679"/>
    </source>
</evidence>
<comment type="function">
    <text evidence="16">Member of the two-component regulatory system PhoR/PhoB involved in the phosphate regulon genes expression. PhoR may function as a membrane-associated protein kinase that phosphorylates PhoB in response to environmental signals.</text>
</comment>
<evidence type="ECO:0000256" key="10">
    <source>
        <dbReference type="ARBA" id="ARBA00022741"/>
    </source>
</evidence>
<dbReference type="SMART" id="SM00387">
    <property type="entry name" value="HATPase_c"/>
    <property type="match status" value="1"/>
</dbReference>
<dbReference type="InterPro" id="IPR004358">
    <property type="entry name" value="Sig_transdc_His_kin-like_C"/>
</dbReference>
<dbReference type="Proteomes" id="UP000199584">
    <property type="component" value="Unassembled WGS sequence"/>
</dbReference>
<dbReference type="GO" id="GO:0000155">
    <property type="term" value="F:phosphorelay sensor kinase activity"/>
    <property type="evidence" value="ECO:0007669"/>
    <property type="project" value="InterPro"/>
</dbReference>
<gene>
    <name evidence="22" type="ORF">SAMN05660706_13131</name>
</gene>
<dbReference type="InterPro" id="IPR035965">
    <property type="entry name" value="PAS-like_dom_sf"/>
</dbReference>
<dbReference type="NCBIfam" id="TIGR00229">
    <property type="entry name" value="sensory_box"/>
    <property type="match status" value="1"/>
</dbReference>
<dbReference type="Pfam" id="PF00512">
    <property type="entry name" value="HisKA"/>
    <property type="match status" value="1"/>
</dbReference>
<evidence type="ECO:0000256" key="12">
    <source>
        <dbReference type="ARBA" id="ARBA00022840"/>
    </source>
</evidence>
<feature type="domain" description="Histidine kinase" evidence="19">
    <location>
        <begin position="238"/>
        <end position="456"/>
    </location>
</feature>
<dbReference type="Pfam" id="PF00989">
    <property type="entry name" value="PAS"/>
    <property type="match status" value="1"/>
</dbReference>
<dbReference type="SMART" id="SM00388">
    <property type="entry name" value="HisKA"/>
    <property type="match status" value="1"/>
</dbReference>
<dbReference type="PANTHER" id="PTHR42878:SF7">
    <property type="entry name" value="SENSOR HISTIDINE KINASE GLRK"/>
    <property type="match status" value="1"/>
</dbReference>
<name>A0A1I6E9Q0_9FIRM</name>
<dbReference type="Gene3D" id="1.10.287.130">
    <property type="match status" value="1"/>
</dbReference>
<keyword evidence="23" id="KW-1185">Reference proteome</keyword>
<dbReference type="SUPFAM" id="SSF55874">
    <property type="entry name" value="ATPase domain of HSP90 chaperone/DNA topoisomerase II/histidine kinase"/>
    <property type="match status" value="1"/>
</dbReference>
<evidence type="ECO:0000259" key="21">
    <source>
        <dbReference type="PROSITE" id="PS50885"/>
    </source>
</evidence>
<dbReference type="FunFam" id="3.30.565.10:FF:000006">
    <property type="entry name" value="Sensor histidine kinase WalK"/>
    <property type="match status" value="1"/>
</dbReference>
<dbReference type="SMART" id="SM00091">
    <property type="entry name" value="PAS"/>
    <property type="match status" value="1"/>
</dbReference>
<keyword evidence="12" id="KW-0067">ATP-binding</keyword>
<dbReference type="Gene3D" id="3.30.565.10">
    <property type="entry name" value="Histidine kinase-like ATPase, C-terminal domain"/>
    <property type="match status" value="1"/>
</dbReference>
<keyword evidence="8" id="KW-0808">Transferase</keyword>
<keyword evidence="7" id="KW-0592">Phosphate transport</keyword>
<evidence type="ECO:0000256" key="11">
    <source>
        <dbReference type="ARBA" id="ARBA00022777"/>
    </source>
</evidence>
<keyword evidence="15 18" id="KW-0472">Membrane</keyword>
<dbReference type="SMART" id="SM00304">
    <property type="entry name" value="HAMP"/>
    <property type="match status" value="1"/>
</dbReference>
<proteinExistence type="predicted"/>
<evidence type="ECO:0000256" key="2">
    <source>
        <dbReference type="ARBA" id="ARBA00004141"/>
    </source>
</evidence>
<dbReference type="Pfam" id="PF02518">
    <property type="entry name" value="HATPase_c"/>
    <property type="match status" value="1"/>
</dbReference>
<evidence type="ECO:0000256" key="9">
    <source>
        <dbReference type="ARBA" id="ARBA00022692"/>
    </source>
</evidence>
<feature type="domain" description="PAS" evidence="20">
    <location>
        <begin position="116"/>
        <end position="164"/>
    </location>
</feature>
<protein>
    <recommendedName>
        <fullName evidence="4">Phosphate regulon sensor protein PhoR</fullName>
        <ecNumber evidence="3">2.7.13.3</ecNumber>
    </recommendedName>
</protein>
<keyword evidence="17" id="KW-0175">Coiled coil</keyword>
<dbReference type="InterPro" id="IPR005467">
    <property type="entry name" value="His_kinase_dom"/>
</dbReference>
<feature type="transmembrane region" description="Helical" evidence="18">
    <location>
        <begin position="39"/>
        <end position="58"/>
    </location>
</feature>
<evidence type="ECO:0000256" key="15">
    <source>
        <dbReference type="ARBA" id="ARBA00023136"/>
    </source>
</evidence>
<keyword evidence="9 18" id="KW-0812">Transmembrane</keyword>
<dbReference type="EMBL" id="FOYM01000031">
    <property type="protein sequence ID" value="SFR14446.1"/>
    <property type="molecule type" value="Genomic_DNA"/>
</dbReference>
<accession>A0A1I6E9Q0</accession>
<dbReference type="GO" id="GO:0016020">
    <property type="term" value="C:membrane"/>
    <property type="evidence" value="ECO:0007669"/>
    <property type="project" value="UniProtKB-SubCell"/>
</dbReference>
<evidence type="ECO:0000259" key="20">
    <source>
        <dbReference type="PROSITE" id="PS50112"/>
    </source>
</evidence>
<evidence type="ECO:0000313" key="23">
    <source>
        <dbReference type="Proteomes" id="UP000199584"/>
    </source>
</evidence>
<evidence type="ECO:0000256" key="13">
    <source>
        <dbReference type="ARBA" id="ARBA00022989"/>
    </source>
</evidence>
<dbReference type="GO" id="GO:0030295">
    <property type="term" value="F:protein kinase activator activity"/>
    <property type="evidence" value="ECO:0007669"/>
    <property type="project" value="TreeGrafter"/>
</dbReference>
<keyword evidence="13 18" id="KW-1133">Transmembrane helix</keyword>
<dbReference type="Pfam" id="PF00672">
    <property type="entry name" value="HAMP"/>
    <property type="match status" value="1"/>
</dbReference>
<dbReference type="InterPro" id="IPR014310">
    <property type="entry name" value="Sig_transdc_His_kinase_PhoR"/>
</dbReference>